<dbReference type="KEGG" id="abp:AGABI1DRAFT80605"/>
<dbReference type="SUPFAM" id="SSF56801">
    <property type="entry name" value="Acetyl-CoA synthetase-like"/>
    <property type="match status" value="1"/>
</dbReference>
<dbReference type="OrthoDB" id="429813at2759"/>
<evidence type="ECO:0008006" key="7">
    <source>
        <dbReference type="Google" id="ProtNLM"/>
    </source>
</evidence>
<dbReference type="Gene3D" id="3.40.50.720">
    <property type="entry name" value="NAD(P)-binding Rossmann-like Domain"/>
    <property type="match status" value="1"/>
</dbReference>
<dbReference type="EMBL" id="JH971425">
    <property type="protein sequence ID" value="EKM74889.1"/>
    <property type="molecule type" value="Genomic_DNA"/>
</dbReference>
<dbReference type="GeneID" id="18831681"/>
<dbReference type="Gene3D" id="3.40.50.12780">
    <property type="entry name" value="N-terminal domain of ligase-like"/>
    <property type="match status" value="1"/>
</dbReference>
<dbReference type="AlphaFoldDB" id="K5VKJ5"/>
<proteinExistence type="predicted"/>
<dbReference type="Pfam" id="PF07993">
    <property type="entry name" value="NAD_binding_4"/>
    <property type="match status" value="1"/>
</dbReference>
<dbReference type="eggNOG" id="KOG1178">
    <property type="taxonomic scope" value="Eukaryota"/>
</dbReference>
<dbReference type="Pfam" id="PF00501">
    <property type="entry name" value="AMP-binding"/>
    <property type="match status" value="1"/>
</dbReference>
<reference evidence="6" key="1">
    <citation type="journal article" date="2012" name="Proc. Natl. Acad. Sci. U.S.A.">
        <title>Genome sequence of the button mushroom Agaricus bisporus reveals mechanisms governing adaptation to a humic-rich ecological niche.</title>
        <authorList>
            <person name="Morin E."/>
            <person name="Kohler A."/>
            <person name="Baker A.R."/>
            <person name="Foulongne-Oriol M."/>
            <person name="Lombard V."/>
            <person name="Nagy L.G."/>
            <person name="Ohm R.A."/>
            <person name="Patyshakuliyeva A."/>
            <person name="Brun A."/>
            <person name="Aerts A.L."/>
            <person name="Bailey A.M."/>
            <person name="Billette C."/>
            <person name="Coutinho P.M."/>
            <person name="Deakin G."/>
            <person name="Doddapaneni H."/>
            <person name="Floudas D."/>
            <person name="Grimwood J."/>
            <person name="Hilden K."/>
            <person name="Kuees U."/>
            <person name="LaButti K.M."/>
            <person name="Lapidus A."/>
            <person name="Lindquist E.A."/>
            <person name="Lucas S.M."/>
            <person name="Murat C."/>
            <person name="Riley R.W."/>
            <person name="Salamov A.A."/>
            <person name="Schmutz J."/>
            <person name="Subramanian V."/>
            <person name="Woesten H.A.B."/>
            <person name="Xu J."/>
            <person name="Eastwood D.C."/>
            <person name="Foster G.D."/>
            <person name="Sonnenberg A.S."/>
            <person name="Cullen D."/>
            <person name="de Vries R.P."/>
            <person name="Lundell T."/>
            <person name="Hibbett D.S."/>
            <person name="Henrissat B."/>
            <person name="Burton K.S."/>
            <person name="Kerrigan R.W."/>
            <person name="Challen M.P."/>
            <person name="Grigoriev I.V."/>
            <person name="Martin F."/>
        </authorList>
    </citation>
    <scope>NUCLEOTIDE SEQUENCE [LARGE SCALE GENOMIC DNA]</scope>
    <source>
        <strain evidence="6">JB137-S8 / ATCC MYA-4627 / FGSC 10392</strain>
    </source>
</reference>
<dbReference type="SUPFAM" id="SSF51735">
    <property type="entry name" value="NAD(P)-binding Rossmann-fold domains"/>
    <property type="match status" value="1"/>
</dbReference>
<gene>
    <name evidence="5" type="ORF">AGABI1DRAFT_80605</name>
</gene>
<dbReference type="InterPro" id="IPR051414">
    <property type="entry name" value="Adenylate-forming_Reductase"/>
</dbReference>
<dbReference type="InterPro" id="IPR036291">
    <property type="entry name" value="NAD(P)-bd_dom_sf"/>
</dbReference>
<evidence type="ECO:0000313" key="5">
    <source>
        <dbReference type="EMBL" id="EKM74889.1"/>
    </source>
</evidence>
<keyword evidence="1" id="KW-0596">Phosphopantetheine</keyword>
<dbReference type="RefSeq" id="XP_007334491.1">
    <property type="nucleotide sequence ID" value="XM_007334429.1"/>
</dbReference>
<feature type="domain" description="Thioester reductase (TE)" evidence="4">
    <location>
        <begin position="725"/>
        <end position="963"/>
    </location>
</feature>
<protein>
    <recommendedName>
        <fullName evidence="7">Polyketide synthase phosphopantetheine-binding domain-containing protein</fullName>
    </recommendedName>
</protein>
<evidence type="ECO:0000256" key="1">
    <source>
        <dbReference type="ARBA" id="ARBA00022450"/>
    </source>
</evidence>
<organism evidence="5 6">
    <name type="scientific">Agaricus bisporus var. burnettii (strain JB137-S8 / ATCC MYA-4627 / FGSC 10392)</name>
    <name type="common">White button mushroom</name>
    <dbReference type="NCBI Taxonomy" id="597362"/>
    <lineage>
        <taxon>Eukaryota</taxon>
        <taxon>Fungi</taxon>
        <taxon>Dikarya</taxon>
        <taxon>Basidiomycota</taxon>
        <taxon>Agaricomycotina</taxon>
        <taxon>Agaricomycetes</taxon>
        <taxon>Agaricomycetidae</taxon>
        <taxon>Agaricales</taxon>
        <taxon>Agaricineae</taxon>
        <taxon>Agaricaceae</taxon>
        <taxon>Agaricus</taxon>
    </lineage>
</organism>
<accession>K5VKJ5</accession>
<evidence type="ECO:0000313" key="6">
    <source>
        <dbReference type="Proteomes" id="UP000008493"/>
    </source>
</evidence>
<keyword evidence="6" id="KW-1185">Reference proteome</keyword>
<dbReference type="Pfam" id="PF23562">
    <property type="entry name" value="AMP-binding_C_3"/>
    <property type="match status" value="1"/>
</dbReference>
<dbReference type="InterPro" id="IPR013120">
    <property type="entry name" value="FAR_NAD-bd"/>
</dbReference>
<dbReference type="STRING" id="597362.K5VKJ5"/>
<dbReference type="InterPro" id="IPR000873">
    <property type="entry name" value="AMP-dep_synth/lig_dom"/>
</dbReference>
<dbReference type="HOGENOM" id="CLU_002220_1_0_1"/>
<dbReference type="PANTHER" id="PTHR43439">
    <property type="entry name" value="PHENYLACETATE-COENZYME A LIGASE"/>
    <property type="match status" value="1"/>
</dbReference>
<dbReference type="PANTHER" id="PTHR43439:SF2">
    <property type="entry name" value="ENZYME, PUTATIVE (JCVI)-RELATED"/>
    <property type="match status" value="1"/>
</dbReference>
<dbReference type="InParanoid" id="K5VKJ5"/>
<feature type="domain" description="AMP-dependent synthetase/ligase" evidence="3">
    <location>
        <begin position="100"/>
        <end position="367"/>
    </location>
</feature>
<name>K5VKJ5_AGABU</name>
<evidence type="ECO:0000259" key="4">
    <source>
        <dbReference type="Pfam" id="PF07993"/>
    </source>
</evidence>
<sequence>MTNAVAFPPLRTAKSITFTPPSFKDFPTLPEIFAFHALNSSKHPVYVHADDSTGTVHQIYFPEAYAAIQRGHGIVSRHHSAMEGDATESSIVGILANLDTMTYMALLVGIMHAGLTPFAISTRNSVDGVVHLIRTTGLQLLGDYVKWRNASVTEHRTMQRLASEVGARLKDEGIAISIIPAPQFSDLYNEDSAFKELLPVRNSSDPVTIILHSSGSTAQPKPISVRNRKFLQWGCHPYYGDIDVVGVRMSAHSLPTYHTMGVILIGWMACAGITIAAFKPANPPTIPTPDVFLHEVAATKCQLVFCVPIFVEAWARSPKNFPILRDLHALIYAGASLARETGDRLVNAGVNLTPFYGLTETGCNTPFPRKLQKPDPSHWRFFRLTPRCHIYLQPHGTVEEGEIAELIILDSKSYSPCVLNTTVNGQPAFATGDLVLRHPTEKDRFCVYGRVDDQLVLSTGEKVTLIITITETLFSQDPNIASAVIFGYARFQCGVLIQPAEAFDPMDEQKLAAFRNLIWPSVEKVNDIAPEHARIFKEMIITTYPKKPLELTAKGTPRRQMCLKAYKEEIDALYDAVKESSQTDIPIPGSWTKENATQFIESAVKRVMKHPVAVDEDMFLQGCDSLEATWIRNSILHAIRSSKNNANIHKIPLNIVYAHPSILALGNQFWQVISSTEVSGDRDQATRMKTRCTEMESLVAKYTTAIPMPTWRILSEPCREETVLLTGSTGRLGCYILKQLTDREDILKIHALNRSVLGLSSQERQREALKSWDLNINPEAFQKIVFLEYSPSENKLGLPEDAYLELQATVTTVIHNGWRVDFNIGLRSYENLIAGTRRLLDLAVGSSVYNGPKFILASSISVFGNLDDGEPAPESSVPASMAAGFGYGEGKWVTENICQKISEATGLSLSIIRIGQMSGDAGGHWNVKEWVPALVKIGKAIGSLPSRDESVTWLPVDTAAAAILDILKKTPPAFLNLVHPRPTAWNDIFKATADYLQLGFISYEEWAKQLYARKDTIVHEIQDASVDLVDFFLRGQFGDGRYTMDVTLETCPSLKNLEPLEMTHVIKSLPFWNI</sequence>
<dbReference type="InterPro" id="IPR042099">
    <property type="entry name" value="ANL_N_sf"/>
</dbReference>
<dbReference type="OMA" id="WVTENIC"/>
<evidence type="ECO:0000259" key="3">
    <source>
        <dbReference type="Pfam" id="PF00501"/>
    </source>
</evidence>
<dbReference type="Proteomes" id="UP000008493">
    <property type="component" value="Unassembled WGS sequence"/>
</dbReference>
<evidence type="ECO:0000256" key="2">
    <source>
        <dbReference type="ARBA" id="ARBA00022553"/>
    </source>
</evidence>
<keyword evidence="2" id="KW-0597">Phosphoprotein</keyword>